<gene>
    <name evidence="2" type="ORF">GKO32_15305</name>
</gene>
<name>A0A6N7Z4N1_9PSEU</name>
<keyword evidence="3" id="KW-1185">Reference proteome</keyword>
<comment type="caution">
    <text evidence="2">The sequence shown here is derived from an EMBL/GenBank/DDBJ whole genome shotgun (WGS) entry which is preliminary data.</text>
</comment>
<dbReference type="EMBL" id="WMBA01000020">
    <property type="protein sequence ID" value="MTD55334.1"/>
    <property type="molecule type" value="Genomic_DNA"/>
</dbReference>
<proteinExistence type="predicted"/>
<protein>
    <submittedName>
        <fullName evidence="2">Uncharacterized protein</fullName>
    </submittedName>
</protein>
<accession>A0A6N7Z4N1</accession>
<evidence type="ECO:0000313" key="2">
    <source>
        <dbReference type="EMBL" id="MTD55334.1"/>
    </source>
</evidence>
<evidence type="ECO:0000313" key="3">
    <source>
        <dbReference type="Proteomes" id="UP000440096"/>
    </source>
</evidence>
<dbReference type="Proteomes" id="UP000440096">
    <property type="component" value="Unassembled WGS sequence"/>
</dbReference>
<feature type="region of interest" description="Disordered" evidence="1">
    <location>
        <begin position="1"/>
        <end position="46"/>
    </location>
</feature>
<reference evidence="2 3" key="1">
    <citation type="submission" date="2019-11" db="EMBL/GenBank/DDBJ databases">
        <title>Draft genome of Amycolatopsis RM579.</title>
        <authorList>
            <person name="Duangmal K."/>
            <person name="Mingma R."/>
        </authorList>
    </citation>
    <scope>NUCLEOTIDE SEQUENCE [LARGE SCALE GENOMIC DNA]</scope>
    <source>
        <strain evidence="2 3">RM579</strain>
    </source>
</reference>
<dbReference type="AlphaFoldDB" id="A0A6N7Z4N1"/>
<sequence length="46" mass="4744">MSAPTPADQPLFSHQTDDEPVEYPHPAGGHEAGDLNAPFSAPDAAS</sequence>
<dbReference type="RefSeq" id="WP_154757531.1">
    <property type="nucleotide sequence ID" value="NZ_WMBA01000020.1"/>
</dbReference>
<evidence type="ECO:0000256" key="1">
    <source>
        <dbReference type="SAM" id="MobiDB-lite"/>
    </source>
</evidence>
<organism evidence="2 3">
    <name type="scientific">Amycolatopsis pithecellobii</name>
    <dbReference type="NCBI Taxonomy" id="664692"/>
    <lineage>
        <taxon>Bacteria</taxon>
        <taxon>Bacillati</taxon>
        <taxon>Actinomycetota</taxon>
        <taxon>Actinomycetes</taxon>
        <taxon>Pseudonocardiales</taxon>
        <taxon>Pseudonocardiaceae</taxon>
        <taxon>Amycolatopsis</taxon>
    </lineage>
</organism>